<keyword evidence="3" id="KW-0479">Metal-binding</keyword>
<comment type="cofactor">
    <cofactor evidence="3">
        <name>Zn(2+)</name>
        <dbReference type="ChEBI" id="CHEBI:29105"/>
    </cofactor>
    <text evidence="3">Binds 1 zinc ion per subunit.</text>
</comment>
<dbReference type="InterPro" id="IPR001424">
    <property type="entry name" value="SOD_Cu_Zn_dom"/>
</dbReference>
<evidence type="ECO:0000256" key="4">
    <source>
        <dbReference type="SAM" id="SignalP"/>
    </source>
</evidence>
<name>A0ABS4TGI9_9PSEU</name>
<comment type="cofactor">
    <cofactor evidence="3">
        <name>Cu cation</name>
        <dbReference type="ChEBI" id="CHEBI:23378"/>
    </cofactor>
    <text evidence="3">Binds 1 copper ion per subunit.</text>
</comment>
<feature type="chain" id="PRO_5046071525" description="Superoxide dismutase [Cu-Zn]" evidence="4">
    <location>
        <begin position="27"/>
        <end position="199"/>
    </location>
</feature>
<accession>A0ABS4TGI9</accession>
<dbReference type="InterPro" id="IPR018152">
    <property type="entry name" value="SOD_Cu/Zn_BS"/>
</dbReference>
<comment type="caution">
    <text evidence="6">The sequence shown here is derived from an EMBL/GenBank/DDBJ whole genome shotgun (WGS) entry which is preliminary data.</text>
</comment>
<keyword evidence="3" id="KW-0862">Zinc</keyword>
<proteinExistence type="inferred from homology"/>
<dbReference type="EC" id="1.15.1.1" evidence="3"/>
<dbReference type="Proteomes" id="UP001519332">
    <property type="component" value="Unassembled WGS sequence"/>
</dbReference>
<dbReference type="SUPFAM" id="SSF49329">
    <property type="entry name" value="Cu,Zn superoxide dismutase-like"/>
    <property type="match status" value="1"/>
</dbReference>
<protein>
    <recommendedName>
        <fullName evidence="3">Superoxide dismutase [Cu-Zn]</fullName>
        <ecNumber evidence="3">1.15.1.1</ecNumber>
    </recommendedName>
</protein>
<comment type="catalytic activity">
    <reaction evidence="3">
        <text>2 superoxide + 2 H(+) = H2O2 + O2</text>
        <dbReference type="Rhea" id="RHEA:20696"/>
        <dbReference type="ChEBI" id="CHEBI:15378"/>
        <dbReference type="ChEBI" id="CHEBI:15379"/>
        <dbReference type="ChEBI" id="CHEBI:16240"/>
        <dbReference type="ChEBI" id="CHEBI:18421"/>
        <dbReference type="EC" id="1.15.1.1"/>
    </reaction>
</comment>
<dbReference type="GO" id="GO:0004784">
    <property type="term" value="F:superoxide dismutase activity"/>
    <property type="evidence" value="ECO:0007669"/>
    <property type="project" value="UniProtKB-EC"/>
</dbReference>
<keyword evidence="3 6" id="KW-0560">Oxidoreductase</keyword>
<dbReference type="EMBL" id="JAGINW010000001">
    <property type="protein sequence ID" value="MBP2323542.1"/>
    <property type="molecule type" value="Genomic_DNA"/>
</dbReference>
<dbReference type="InterPro" id="IPR024134">
    <property type="entry name" value="SOD_Cu/Zn_/chaperone"/>
</dbReference>
<organism evidence="6 7">
    <name type="scientific">Kibdelosporangium banguiense</name>
    <dbReference type="NCBI Taxonomy" id="1365924"/>
    <lineage>
        <taxon>Bacteria</taxon>
        <taxon>Bacillati</taxon>
        <taxon>Actinomycetota</taxon>
        <taxon>Actinomycetes</taxon>
        <taxon>Pseudonocardiales</taxon>
        <taxon>Pseudonocardiaceae</taxon>
        <taxon>Kibdelosporangium</taxon>
    </lineage>
</organism>
<dbReference type="InterPro" id="IPR036423">
    <property type="entry name" value="SOD-like_Cu/Zn_dom_sf"/>
</dbReference>
<keyword evidence="7" id="KW-1185">Reference proteome</keyword>
<dbReference type="PROSITE" id="PS00332">
    <property type="entry name" value="SOD_CU_ZN_2"/>
    <property type="match status" value="1"/>
</dbReference>
<keyword evidence="3" id="KW-0186">Copper</keyword>
<evidence type="ECO:0000256" key="2">
    <source>
        <dbReference type="ARBA" id="ARBA00024900"/>
    </source>
</evidence>
<comment type="function">
    <text evidence="2">Destroys radicals which are normally produced within the cells and which are toxic to biological systems. May play a role in favoring mycobacterial survival in phagocytes.</text>
</comment>
<evidence type="ECO:0000256" key="1">
    <source>
        <dbReference type="ARBA" id="ARBA00010457"/>
    </source>
</evidence>
<keyword evidence="4" id="KW-0732">Signal</keyword>
<reference evidence="6 7" key="1">
    <citation type="submission" date="2021-03" db="EMBL/GenBank/DDBJ databases">
        <title>Sequencing the genomes of 1000 actinobacteria strains.</title>
        <authorList>
            <person name="Klenk H.-P."/>
        </authorList>
    </citation>
    <scope>NUCLEOTIDE SEQUENCE [LARGE SCALE GENOMIC DNA]</scope>
    <source>
        <strain evidence="6 7">DSM 46670</strain>
    </source>
</reference>
<sequence>MRPPSASRILAMLAIFAAVVPAAASAAGTAEVSNSTVASATVRNVSGEVLGTVRFYMIHRKTFVSGRLIGLSPGFHGFHVHAVGICDPNTTDPDGVVVPYLSAGKHLDLEGAGHPQHTGDLPLLNVSADGTSTSITQNDKLTAAALFDADGSAIIIHALPDNFANIPTRYSVTGPDAETLATGDSGGRVACGVIEKVRV</sequence>
<dbReference type="RefSeq" id="WP_209640094.1">
    <property type="nucleotide sequence ID" value="NZ_JAGINW010000001.1"/>
</dbReference>
<dbReference type="PANTHER" id="PTHR10003">
    <property type="entry name" value="SUPEROXIDE DISMUTASE CU-ZN -RELATED"/>
    <property type="match status" value="1"/>
</dbReference>
<comment type="similarity">
    <text evidence="1 3">Belongs to the Cu-Zn superoxide dismutase family.</text>
</comment>
<evidence type="ECO:0000313" key="7">
    <source>
        <dbReference type="Proteomes" id="UP001519332"/>
    </source>
</evidence>
<evidence type="ECO:0000313" key="6">
    <source>
        <dbReference type="EMBL" id="MBP2323542.1"/>
    </source>
</evidence>
<gene>
    <name evidence="6" type="ORF">JOF56_003927</name>
</gene>
<evidence type="ECO:0000256" key="3">
    <source>
        <dbReference type="RuleBase" id="RU000393"/>
    </source>
</evidence>
<evidence type="ECO:0000259" key="5">
    <source>
        <dbReference type="Pfam" id="PF00080"/>
    </source>
</evidence>
<feature type="signal peptide" evidence="4">
    <location>
        <begin position="1"/>
        <end position="26"/>
    </location>
</feature>
<dbReference type="Pfam" id="PF00080">
    <property type="entry name" value="Sod_Cu"/>
    <property type="match status" value="1"/>
</dbReference>
<dbReference type="Gene3D" id="2.60.40.200">
    <property type="entry name" value="Superoxide dismutase, copper/zinc binding domain"/>
    <property type="match status" value="1"/>
</dbReference>
<feature type="domain" description="Superoxide dismutase copper/zinc binding" evidence="5">
    <location>
        <begin position="50"/>
        <end position="194"/>
    </location>
</feature>